<feature type="transmembrane region" description="Helical" evidence="1">
    <location>
        <begin position="360"/>
        <end position="379"/>
    </location>
</feature>
<feature type="transmembrane region" description="Helical" evidence="1">
    <location>
        <begin position="305"/>
        <end position="325"/>
    </location>
</feature>
<keyword evidence="1" id="KW-0812">Transmembrane</keyword>
<dbReference type="InterPro" id="IPR050545">
    <property type="entry name" value="Mycobact_MmpL"/>
</dbReference>
<keyword evidence="3" id="KW-1185">Reference proteome</keyword>
<dbReference type="SUPFAM" id="SSF82866">
    <property type="entry name" value="Multidrug efflux transporter AcrB transmembrane domain"/>
    <property type="match status" value="2"/>
</dbReference>
<feature type="transmembrane region" description="Helical" evidence="1">
    <location>
        <begin position="680"/>
        <end position="701"/>
    </location>
</feature>
<evidence type="ECO:0000313" key="2">
    <source>
        <dbReference type="EMBL" id="GAA5170792.1"/>
    </source>
</evidence>
<proteinExistence type="predicted"/>
<dbReference type="Gene3D" id="1.20.1640.10">
    <property type="entry name" value="Multidrug efflux transporter AcrB transmembrane domain"/>
    <property type="match status" value="1"/>
</dbReference>
<dbReference type="Proteomes" id="UP001428817">
    <property type="component" value="Unassembled WGS sequence"/>
</dbReference>
<sequence>MTFLLTAARRGWTRFRAWVTPRRAVALVVVLLLAAGVVGGLVRAKVETGIESFLPASDPSVTDLNRVGELFGGDPIVVLLETAQPRQLFEGDQIMALGGLEGRLAGLPDVAAVYGPGTLLNQIAGQTRALITELLGRRDGDAARVEVEARQAGKSDAEAKAEGAAAKLRFDQRYFPLLAQGLPVGLPSLHNKAFADHVVFSPTGPRPQWRFVVPSETSVAVLIRPREGADAAAVHRLVGAVLATVGESKLPTTRVTVSGVPTVVAALSAKVKQEAPLLGGLALLAVGLCFLLMPWFSPRRRWMRLLPLITTLTAIGLTLSAYGWLGRPLSIGVVAFLSVVLGIGTYYPTYFAMSARPRTVLTVALATAASLATLAFSPLPLARDLGVTLAVGILLSALLGYALTRTPWFERFRHHHDPGESGVEVRRVGDPGTPSGRSRVVVIAAFVVALLIAGVGWAMLPRLPLETNVQQFAAQLPAIKDAEHAENVLGSSGELDVVLTGADVTSPEAVAWMSRAEAIIGTRYGDQARRVISLPMLLTFLGSSPSPDEIASALRLMPQYLTGAVVSLERGTAVMIYGVRIDDLGGIQRLREALSTELPPPPTGYEVKLAGLPIVAVRGQELVSEDRVWSNLLGVLAAGLVLALGLRRRWDAGRAVLAAVLATGGGLFLLWATGTPLSPITVALGSLTAAVGCEFTVLLAEAHRRSNPALRRAVLLVTTTSALGYAVLMCSGIAVVREFGVLLAGAVLLALLSSLCVVRLTARAGEASSQGARE</sequence>
<feature type="transmembrane region" description="Helical" evidence="1">
    <location>
        <begin position="385"/>
        <end position="404"/>
    </location>
</feature>
<evidence type="ECO:0000256" key="1">
    <source>
        <dbReference type="SAM" id="Phobius"/>
    </source>
</evidence>
<gene>
    <name evidence="2" type="ORF">GCM10023321_68430</name>
</gene>
<keyword evidence="1" id="KW-1133">Transmembrane helix</keyword>
<evidence type="ECO:0008006" key="4">
    <source>
        <dbReference type="Google" id="ProtNLM"/>
    </source>
</evidence>
<feature type="transmembrane region" description="Helical" evidence="1">
    <location>
        <begin position="275"/>
        <end position="293"/>
    </location>
</feature>
<feature type="transmembrane region" description="Helical" evidence="1">
    <location>
        <begin position="713"/>
        <end position="735"/>
    </location>
</feature>
<feature type="transmembrane region" description="Helical" evidence="1">
    <location>
        <begin position="331"/>
        <end position="348"/>
    </location>
</feature>
<feature type="transmembrane region" description="Helical" evidence="1">
    <location>
        <begin position="655"/>
        <end position="674"/>
    </location>
</feature>
<evidence type="ECO:0000313" key="3">
    <source>
        <dbReference type="Proteomes" id="UP001428817"/>
    </source>
</evidence>
<dbReference type="EMBL" id="BAABJP010000045">
    <property type="protein sequence ID" value="GAA5170792.1"/>
    <property type="molecule type" value="Genomic_DNA"/>
</dbReference>
<dbReference type="PANTHER" id="PTHR33406:SF13">
    <property type="entry name" value="MEMBRANE PROTEIN YDFJ"/>
    <property type="match status" value="1"/>
</dbReference>
<keyword evidence="1" id="KW-0472">Membrane</keyword>
<feature type="transmembrane region" description="Helical" evidence="1">
    <location>
        <begin position="741"/>
        <end position="762"/>
    </location>
</feature>
<reference evidence="3" key="1">
    <citation type="journal article" date="2019" name="Int. J. Syst. Evol. Microbiol.">
        <title>The Global Catalogue of Microorganisms (GCM) 10K type strain sequencing project: providing services to taxonomists for standard genome sequencing and annotation.</title>
        <authorList>
            <consortium name="The Broad Institute Genomics Platform"/>
            <consortium name="The Broad Institute Genome Sequencing Center for Infectious Disease"/>
            <person name="Wu L."/>
            <person name="Ma J."/>
        </authorList>
    </citation>
    <scope>NUCLEOTIDE SEQUENCE [LARGE SCALE GENOMIC DNA]</scope>
    <source>
        <strain evidence="3">JCM 18303</strain>
    </source>
</reference>
<feature type="transmembrane region" description="Helical" evidence="1">
    <location>
        <begin position="628"/>
        <end position="646"/>
    </location>
</feature>
<accession>A0ABP9R2A9</accession>
<organism evidence="2 3">
    <name type="scientific">Pseudonocardia eucalypti</name>
    <dbReference type="NCBI Taxonomy" id="648755"/>
    <lineage>
        <taxon>Bacteria</taxon>
        <taxon>Bacillati</taxon>
        <taxon>Actinomycetota</taxon>
        <taxon>Actinomycetes</taxon>
        <taxon>Pseudonocardiales</taxon>
        <taxon>Pseudonocardiaceae</taxon>
        <taxon>Pseudonocardia</taxon>
    </lineage>
</organism>
<comment type="caution">
    <text evidence="2">The sequence shown here is derived from an EMBL/GenBank/DDBJ whole genome shotgun (WGS) entry which is preliminary data.</text>
</comment>
<dbReference type="RefSeq" id="WP_185063820.1">
    <property type="nucleotide sequence ID" value="NZ_BAABJP010000045.1"/>
</dbReference>
<dbReference type="PANTHER" id="PTHR33406">
    <property type="entry name" value="MEMBRANE PROTEIN MJ1562-RELATED"/>
    <property type="match status" value="1"/>
</dbReference>
<feature type="transmembrane region" description="Helical" evidence="1">
    <location>
        <begin position="440"/>
        <end position="460"/>
    </location>
</feature>
<protein>
    <recommendedName>
        <fullName evidence="4">RND transporter</fullName>
    </recommendedName>
</protein>
<name>A0ABP9R2A9_9PSEU</name>